<dbReference type="EMBL" id="UOFC01000269">
    <property type="protein sequence ID" value="VAW49245.1"/>
    <property type="molecule type" value="Genomic_DNA"/>
</dbReference>
<dbReference type="SUPFAM" id="SSF52540">
    <property type="entry name" value="P-loop containing nucleoside triphosphate hydrolases"/>
    <property type="match status" value="1"/>
</dbReference>
<organism evidence="1">
    <name type="scientific">hydrothermal vent metagenome</name>
    <dbReference type="NCBI Taxonomy" id="652676"/>
    <lineage>
        <taxon>unclassified sequences</taxon>
        <taxon>metagenomes</taxon>
        <taxon>ecological metagenomes</taxon>
    </lineage>
</organism>
<evidence type="ECO:0000313" key="1">
    <source>
        <dbReference type="EMBL" id="VAW49245.1"/>
    </source>
</evidence>
<name>A0A3B0W076_9ZZZZ</name>
<proteinExistence type="predicted"/>
<gene>
    <name evidence="1" type="ORF">MNBD_GAMMA03-3</name>
</gene>
<dbReference type="InterPro" id="IPR027417">
    <property type="entry name" value="P-loop_NTPase"/>
</dbReference>
<dbReference type="Gene3D" id="3.40.50.300">
    <property type="entry name" value="P-loop containing nucleotide triphosphate hydrolases"/>
    <property type="match status" value="1"/>
</dbReference>
<dbReference type="AlphaFoldDB" id="A0A3B0W076"/>
<reference evidence="1" key="1">
    <citation type="submission" date="2018-06" db="EMBL/GenBank/DDBJ databases">
        <authorList>
            <person name="Zhirakovskaya E."/>
        </authorList>
    </citation>
    <scope>NUCLEOTIDE SEQUENCE</scope>
</reference>
<protein>
    <recommendedName>
        <fullName evidence="2">Sulfotransferase domain-containing protein</fullName>
    </recommendedName>
</protein>
<sequence length="267" mass="30789">MSQKKNILITGIPRSGTSLITKLISLDKNNICFSEPTFIKEIKAISENKKEILANLNQKIIGIRDCIKNGKSLEFRVGKDGQIPDNYFTIEYNNITRNKSSKFKNIILPKDYSQNTIFIKNNLLFTSCIEELSKQYEIIAIIRNPISIINSWKSLNLPISKGVVISGIKYSTSLKNISNEKGLLIKQIKIIDWFYNKYLENNVNLIKYEDLVENSCMILNRWIDDIVTLPKLNSKNMAERNSCIYEISTIIKRYSKLYGHEYCNLLA</sequence>
<evidence type="ECO:0008006" key="2">
    <source>
        <dbReference type="Google" id="ProtNLM"/>
    </source>
</evidence>
<accession>A0A3B0W076</accession>